<sequence length="378" mass="42451">MVNPVQHQARRKLSAAPYSTQSISLLNGLIRRRAEALVNRLITGAAMSPLHTVDAFEICGLYSLEVICQAAFAIDLDSKPAFLDSSALLKAMDGSAKMLIIDSTLPFLRKIGLEQKVPGVIGDCYRKHAYWQSVSRLMTNHLLKTTMTSQDCDKYLVTPLLTGVDSFLGRKLTYEEILEEAMGIMFAGSGTTSTTLTYLFYALSLPSNQVVQKTLREQVRSLPENDIAVLRKMPYLNAVIKETFRLYPTIISTLPRTIIKPIEVGGFVLPVGTVVGMQNYVHQRDPRVFSEPERFDPERWLSSSPEMEQCLTPFSVGKRNCIGQNLAWDEIYLAVEAMMRSGVTLELGDEMGDWEMNMEDRFNIAPRGRRLMLKVTKP</sequence>
<evidence type="ECO:0000256" key="3">
    <source>
        <dbReference type="ARBA" id="ARBA00022617"/>
    </source>
</evidence>
<dbReference type="InterPro" id="IPR002401">
    <property type="entry name" value="Cyt_P450_E_grp-I"/>
</dbReference>
<dbReference type="GO" id="GO:0016705">
    <property type="term" value="F:oxidoreductase activity, acting on paired donors, with incorporation or reduction of molecular oxygen"/>
    <property type="evidence" value="ECO:0007669"/>
    <property type="project" value="InterPro"/>
</dbReference>
<dbReference type="PANTHER" id="PTHR24305">
    <property type="entry name" value="CYTOCHROME P450"/>
    <property type="match status" value="1"/>
</dbReference>
<dbReference type="GO" id="GO:0020037">
    <property type="term" value="F:heme binding"/>
    <property type="evidence" value="ECO:0007669"/>
    <property type="project" value="InterPro"/>
</dbReference>
<evidence type="ECO:0000256" key="8">
    <source>
        <dbReference type="PIRSR" id="PIRSR602401-1"/>
    </source>
</evidence>
<dbReference type="PRINTS" id="PR00385">
    <property type="entry name" value="P450"/>
</dbReference>
<dbReference type="GO" id="GO:0043386">
    <property type="term" value="P:mycotoxin biosynthetic process"/>
    <property type="evidence" value="ECO:0007669"/>
    <property type="project" value="UniProtKB-ARBA"/>
</dbReference>
<evidence type="ECO:0000313" key="11">
    <source>
        <dbReference type="Proteomes" id="UP001147746"/>
    </source>
</evidence>
<dbReference type="InterPro" id="IPR001128">
    <property type="entry name" value="Cyt_P450"/>
</dbReference>
<evidence type="ECO:0000256" key="2">
    <source>
        <dbReference type="ARBA" id="ARBA00010617"/>
    </source>
</evidence>
<evidence type="ECO:0000256" key="5">
    <source>
        <dbReference type="ARBA" id="ARBA00023002"/>
    </source>
</evidence>
<keyword evidence="4 8" id="KW-0479">Metal-binding</keyword>
<feature type="binding site" description="axial binding residue" evidence="8">
    <location>
        <position position="321"/>
    </location>
    <ligand>
        <name>heme</name>
        <dbReference type="ChEBI" id="CHEBI:30413"/>
    </ligand>
    <ligandPart>
        <name>Fe</name>
        <dbReference type="ChEBI" id="CHEBI:18248"/>
    </ligandPart>
</feature>
<dbReference type="InterPro" id="IPR036396">
    <property type="entry name" value="Cyt_P450_sf"/>
</dbReference>
<evidence type="ECO:0000256" key="9">
    <source>
        <dbReference type="RuleBase" id="RU000461"/>
    </source>
</evidence>
<dbReference type="InterPro" id="IPR050121">
    <property type="entry name" value="Cytochrome_P450_monoxygenase"/>
</dbReference>
<dbReference type="GO" id="GO:0005506">
    <property type="term" value="F:iron ion binding"/>
    <property type="evidence" value="ECO:0007669"/>
    <property type="project" value="InterPro"/>
</dbReference>
<dbReference type="SUPFAM" id="SSF48264">
    <property type="entry name" value="Cytochrome P450"/>
    <property type="match status" value="1"/>
</dbReference>
<keyword evidence="5 9" id="KW-0560">Oxidoreductase</keyword>
<evidence type="ECO:0000256" key="1">
    <source>
        <dbReference type="ARBA" id="ARBA00001971"/>
    </source>
</evidence>
<evidence type="ECO:0000256" key="4">
    <source>
        <dbReference type="ARBA" id="ARBA00022723"/>
    </source>
</evidence>
<dbReference type="Gene3D" id="1.10.630.10">
    <property type="entry name" value="Cytochrome P450"/>
    <property type="match status" value="1"/>
</dbReference>
<keyword evidence="7 9" id="KW-0503">Monooxygenase</keyword>
<keyword evidence="3 8" id="KW-0349">Heme</keyword>
<name>A0A9W9U2G0_9EURO</name>
<comment type="cofactor">
    <cofactor evidence="1 8">
        <name>heme</name>
        <dbReference type="ChEBI" id="CHEBI:30413"/>
    </cofactor>
</comment>
<keyword evidence="6 8" id="KW-0408">Iron</keyword>
<dbReference type="PRINTS" id="PR00463">
    <property type="entry name" value="EP450I"/>
</dbReference>
<proteinExistence type="inferred from homology"/>
<gene>
    <name evidence="10" type="ORF">N7476_009994</name>
</gene>
<reference evidence="10" key="1">
    <citation type="submission" date="2022-12" db="EMBL/GenBank/DDBJ databases">
        <authorList>
            <person name="Petersen C."/>
        </authorList>
    </citation>
    <scope>NUCLEOTIDE SEQUENCE</scope>
    <source>
        <strain evidence="10">IBT 21472</strain>
    </source>
</reference>
<dbReference type="PROSITE" id="PS00086">
    <property type="entry name" value="CYTOCHROME_P450"/>
    <property type="match status" value="1"/>
</dbReference>
<dbReference type="GO" id="GO:0004497">
    <property type="term" value="F:monooxygenase activity"/>
    <property type="evidence" value="ECO:0007669"/>
    <property type="project" value="UniProtKB-KW"/>
</dbReference>
<keyword evidence="11" id="KW-1185">Reference proteome</keyword>
<evidence type="ECO:0000256" key="7">
    <source>
        <dbReference type="ARBA" id="ARBA00023033"/>
    </source>
</evidence>
<dbReference type="InterPro" id="IPR017972">
    <property type="entry name" value="Cyt_P450_CS"/>
</dbReference>
<protein>
    <submittedName>
        <fullName evidence="10">Cytochrome P450</fullName>
    </submittedName>
</protein>
<reference evidence="10" key="2">
    <citation type="journal article" date="2023" name="IMA Fungus">
        <title>Comparative genomic study of the Penicillium genus elucidates a diverse pangenome and 15 lateral gene transfer events.</title>
        <authorList>
            <person name="Petersen C."/>
            <person name="Sorensen T."/>
            <person name="Nielsen M.R."/>
            <person name="Sondergaard T.E."/>
            <person name="Sorensen J.L."/>
            <person name="Fitzpatrick D.A."/>
            <person name="Frisvad J.C."/>
            <person name="Nielsen K.L."/>
        </authorList>
    </citation>
    <scope>NUCLEOTIDE SEQUENCE</scope>
    <source>
        <strain evidence="10">IBT 21472</strain>
    </source>
</reference>
<dbReference type="Pfam" id="PF00067">
    <property type="entry name" value="p450"/>
    <property type="match status" value="1"/>
</dbReference>
<evidence type="ECO:0000313" key="10">
    <source>
        <dbReference type="EMBL" id="KAJ5303195.1"/>
    </source>
</evidence>
<dbReference type="EMBL" id="JAPZBO010000009">
    <property type="protein sequence ID" value="KAJ5303195.1"/>
    <property type="molecule type" value="Genomic_DNA"/>
</dbReference>
<dbReference type="Proteomes" id="UP001147746">
    <property type="component" value="Unassembled WGS sequence"/>
</dbReference>
<organism evidence="10 11">
    <name type="scientific">Penicillium atrosanguineum</name>
    <dbReference type="NCBI Taxonomy" id="1132637"/>
    <lineage>
        <taxon>Eukaryota</taxon>
        <taxon>Fungi</taxon>
        <taxon>Dikarya</taxon>
        <taxon>Ascomycota</taxon>
        <taxon>Pezizomycotina</taxon>
        <taxon>Eurotiomycetes</taxon>
        <taxon>Eurotiomycetidae</taxon>
        <taxon>Eurotiales</taxon>
        <taxon>Aspergillaceae</taxon>
        <taxon>Penicillium</taxon>
    </lineage>
</organism>
<comment type="caution">
    <text evidence="10">The sequence shown here is derived from an EMBL/GenBank/DDBJ whole genome shotgun (WGS) entry which is preliminary data.</text>
</comment>
<accession>A0A9W9U2G0</accession>
<dbReference type="PANTHER" id="PTHR24305:SF210">
    <property type="entry name" value="CYTOCHROME P450 MONOOXYGENASE ASQL-RELATED"/>
    <property type="match status" value="1"/>
</dbReference>
<dbReference type="AlphaFoldDB" id="A0A9W9U2G0"/>
<evidence type="ECO:0000256" key="6">
    <source>
        <dbReference type="ARBA" id="ARBA00023004"/>
    </source>
</evidence>
<comment type="similarity">
    <text evidence="2 9">Belongs to the cytochrome P450 family.</text>
</comment>